<dbReference type="EMBL" id="OKRB01000046">
    <property type="protein sequence ID" value="SPE18208.1"/>
    <property type="molecule type" value="Genomic_DNA"/>
</dbReference>
<dbReference type="Proteomes" id="UP000239735">
    <property type="component" value="Unassembled WGS sequence"/>
</dbReference>
<evidence type="ECO:0000313" key="2">
    <source>
        <dbReference type="Proteomes" id="UP000239735"/>
    </source>
</evidence>
<name>A0A2N9L4J4_9BACT</name>
<reference evidence="2" key="1">
    <citation type="submission" date="2018-02" db="EMBL/GenBank/DDBJ databases">
        <authorList>
            <person name="Hausmann B."/>
        </authorList>
    </citation>
    <scope>NUCLEOTIDE SEQUENCE [LARGE SCALE GENOMIC DNA]</scope>
    <source>
        <strain evidence="2">Peat soil MAG SbA5</strain>
    </source>
</reference>
<organism evidence="1 2">
    <name type="scientific">Candidatus Sulfuritelmatomonas gaucii</name>
    <dbReference type="NCBI Taxonomy" id="2043161"/>
    <lineage>
        <taxon>Bacteria</taxon>
        <taxon>Pseudomonadati</taxon>
        <taxon>Acidobacteriota</taxon>
        <taxon>Terriglobia</taxon>
        <taxon>Terriglobales</taxon>
        <taxon>Acidobacteriaceae</taxon>
        <taxon>Candidatus Sulfuritelmatomonas</taxon>
    </lineage>
</organism>
<accession>A0A2N9L4J4</accession>
<evidence type="ECO:0000313" key="1">
    <source>
        <dbReference type="EMBL" id="SPE18208.1"/>
    </source>
</evidence>
<protein>
    <submittedName>
        <fullName evidence="1">Uncharacterized protein</fullName>
    </submittedName>
</protein>
<gene>
    <name evidence="1" type="ORF">SBA5_140075</name>
</gene>
<sequence>MGAMVILRATVNDPSYARTPGLTTAIFPWDCQRILAQSNEGKAKFARIFCLRCGFQGT</sequence>
<proteinExistence type="predicted"/>
<dbReference type="AlphaFoldDB" id="A0A2N9L4J4"/>